<dbReference type="InterPro" id="IPR000262">
    <property type="entry name" value="FMN-dep_DH"/>
</dbReference>
<comment type="catalytic activity">
    <reaction evidence="4">
        <text>2-hydroxyoctanoate + O2 = 2-oxooctanoate + H2O2</text>
        <dbReference type="Rhea" id="RHEA:67940"/>
        <dbReference type="ChEBI" id="CHEBI:15379"/>
        <dbReference type="ChEBI" id="CHEBI:16240"/>
        <dbReference type="ChEBI" id="CHEBI:133514"/>
        <dbReference type="ChEBI" id="CHEBI:176689"/>
    </reaction>
    <physiologicalReaction direction="left-to-right" evidence="4">
        <dbReference type="Rhea" id="RHEA:67941"/>
    </physiologicalReaction>
</comment>
<gene>
    <name evidence="6" type="primary">Hao1</name>
    <name evidence="6" type="ORF">EVAR_21532_1</name>
</gene>
<evidence type="ECO:0000256" key="2">
    <source>
        <dbReference type="ARBA" id="ARBA00023002"/>
    </source>
</evidence>
<dbReference type="Proteomes" id="UP000299102">
    <property type="component" value="Unassembled WGS sequence"/>
</dbReference>
<comment type="caution">
    <text evidence="6">The sequence shown here is derived from an EMBL/GenBank/DDBJ whole genome shotgun (WGS) entry which is preliminary data.</text>
</comment>
<organism evidence="6 7">
    <name type="scientific">Eumeta variegata</name>
    <name type="common">Bagworm moth</name>
    <name type="synonym">Eumeta japonica</name>
    <dbReference type="NCBI Taxonomy" id="151549"/>
    <lineage>
        <taxon>Eukaryota</taxon>
        <taxon>Metazoa</taxon>
        <taxon>Ecdysozoa</taxon>
        <taxon>Arthropoda</taxon>
        <taxon>Hexapoda</taxon>
        <taxon>Insecta</taxon>
        <taxon>Pterygota</taxon>
        <taxon>Neoptera</taxon>
        <taxon>Endopterygota</taxon>
        <taxon>Lepidoptera</taxon>
        <taxon>Glossata</taxon>
        <taxon>Ditrysia</taxon>
        <taxon>Tineoidea</taxon>
        <taxon>Psychidae</taxon>
        <taxon>Oiketicinae</taxon>
        <taxon>Eumeta</taxon>
    </lineage>
</organism>
<dbReference type="STRING" id="151549.A0A4C1UZ63"/>
<dbReference type="OrthoDB" id="25826at2759"/>
<evidence type="ECO:0000313" key="6">
    <source>
        <dbReference type="EMBL" id="GBP31252.1"/>
    </source>
</evidence>
<dbReference type="PROSITE" id="PS00557">
    <property type="entry name" value="FMN_HYDROXY_ACID_DH_1"/>
    <property type="match status" value="1"/>
</dbReference>
<dbReference type="PANTHER" id="PTHR10578:SF149">
    <property type="entry name" value="2-HYDROXYACID OXIDASE 2"/>
    <property type="match status" value="1"/>
</dbReference>
<accession>A0A4C1UZ63</accession>
<dbReference type="GO" id="GO:0003973">
    <property type="term" value="F:(S)-2-hydroxy-acid oxidase activity"/>
    <property type="evidence" value="ECO:0007669"/>
    <property type="project" value="UniProtKB-EC"/>
</dbReference>
<dbReference type="GO" id="GO:0005782">
    <property type="term" value="C:peroxisomal matrix"/>
    <property type="evidence" value="ECO:0007669"/>
    <property type="project" value="TreeGrafter"/>
</dbReference>
<name>A0A4C1UZ63_EUMVA</name>
<keyword evidence="7" id="KW-1185">Reference proteome</keyword>
<keyword evidence="2" id="KW-0560">Oxidoreductase</keyword>
<reference evidence="6 7" key="1">
    <citation type="journal article" date="2019" name="Commun. Biol.">
        <title>The bagworm genome reveals a unique fibroin gene that provides high tensile strength.</title>
        <authorList>
            <person name="Kono N."/>
            <person name="Nakamura H."/>
            <person name="Ohtoshi R."/>
            <person name="Tomita M."/>
            <person name="Numata K."/>
            <person name="Arakawa K."/>
        </authorList>
    </citation>
    <scope>NUCLEOTIDE SEQUENCE [LARGE SCALE GENOMIC DNA]</scope>
</reference>
<dbReference type="EMBL" id="BGZK01000243">
    <property type="protein sequence ID" value="GBP31252.1"/>
    <property type="molecule type" value="Genomic_DNA"/>
</dbReference>
<comment type="cofactor">
    <cofactor evidence="1">
        <name>FMN</name>
        <dbReference type="ChEBI" id="CHEBI:58210"/>
    </cofactor>
</comment>
<evidence type="ECO:0000256" key="4">
    <source>
        <dbReference type="ARBA" id="ARBA00029327"/>
    </source>
</evidence>
<dbReference type="InterPro" id="IPR008259">
    <property type="entry name" value="FMN_hydac_DH_AS"/>
</dbReference>
<evidence type="ECO:0000256" key="3">
    <source>
        <dbReference type="ARBA" id="ARBA00029325"/>
    </source>
</evidence>
<comment type="catalytic activity">
    <reaction evidence="3">
        <text>a (2S)-2-hydroxycarboxylate + O2 = a 2-oxocarboxylate + H2O2</text>
        <dbReference type="Rhea" id="RHEA:16789"/>
        <dbReference type="ChEBI" id="CHEBI:15379"/>
        <dbReference type="ChEBI" id="CHEBI:16240"/>
        <dbReference type="ChEBI" id="CHEBI:35179"/>
        <dbReference type="ChEBI" id="CHEBI:58123"/>
        <dbReference type="EC" id="1.1.3.15"/>
    </reaction>
    <physiologicalReaction direction="left-to-right" evidence="3">
        <dbReference type="Rhea" id="RHEA:16790"/>
    </physiologicalReaction>
</comment>
<feature type="domain" description="FMN hydroxy acid dehydrogenase" evidence="5">
    <location>
        <begin position="52"/>
        <end position="180"/>
    </location>
</feature>
<dbReference type="PANTHER" id="PTHR10578">
    <property type="entry name" value="S -2-HYDROXY-ACID OXIDASE-RELATED"/>
    <property type="match status" value="1"/>
</dbReference>
<dbReference type="SUPFAM" id="SSF51395">
    <property type="entry name" value="FMN-linked oxidoreductases"/>
    <property type="match status" value="1"/>
</dbReference>
<dbReference type="PROSITE" id="PS51349">
    <property type="entry name" value="FMN_HYDROXY_ACID_DH_2"/>
    <property type="match status" value="1"/>
</dbReference>
<dbReference type="Gene3D" id="3.20.20.70">
    <property type="entry name" value="Aldolase class I"/>
    <property type="match status" value="1"/>
</dbReference>
<evidence type="ECO:0000259" key="5">
    <source>
        <dbReference type="PROSITE" id="PS51349"/>
    </source>
</evidence>
<dbReference type="InterPro" id="IPR037396">
    <property type="entry name" value="FMN_HAD"/>
</dbReference>
<sequence length="184" mass="19551">MPWSSTPMDTRNASGASCEIIEYQMEGRGGNGPLELSLTGRNATVESASSCILRADDAERAVQVGCSAIIVSNHGARQLDGVPATIEALPEVVEAMKKYKVEVYLDGGVGTGTDVFKALALGARMVFVGRPALWGLTVGGQAGVQRMLNILKTEIEYTLLIAGTPTVEHITRDMVVHQSAYSKL</sequence>
<evidence type="ECO:0000256" key="1">
    <source>
        <dbReference type="ARBA" id="ARBA00001917"/>
    </source>
</evidence>
<proteinExistence type="predicted"/>
<dbReference type="GO" id="GO:0001561">
    <property type="term" value="P:fatty acid alpha-oxidation"/>
    <property type="evidence" value="ECO:0007669"/>
    <property type="project" value="TreeGrafter"/>
</dbReference>
<protein>
    <submittedName>
        <fullName evidence="6">Hydroxyacid oxidase 1</fullName>
    </submittedName>
</protein>
<evidence type="ECO:0000313" key="7">
    <source>
        <dbReference type="Proteomes" id="UP000299102"/>
    </source>
</evidence>
<dbReference type="AlphaFoldDB" id="A0A4C1UZ63"/>
<dbReference type="Pfam" id="PF01070">
    <property type="entry name" value="FMN_dh"/>
    <property type="match status" value="1"/>
</dbReference>
<dbReference type="InterPro" id="IPR013785">
    <property type="entry name" value="Aldolase_TIM"/>
</dbReference>